<dbReference type="InterPro" id="IPR036388">
    <property type="entry name" value="WH-like_DNA-bd_sf"/>
</dbReference>
<reference evidence="7" key="3">
    <citation type="submission" date="2020-06" db="EMBL/GenBank/DDBJ databases">
        <authorList>
            <person name="Studholme D.J."/>
        </authorList>
    </citation>
    <scope>NUCLEOTIDE SEQUENCE</scope>
    <source>
        <strain evidence="7">NZFS 2646</strain>
        <strain evidence="8">NZFS 3630</strain>
    </source>
</reference>
<dbReference type="SUPFAM" id="SSF46785">
    <property type="entry name" value="Winged helix' DNA-binding domain"/>
    <property type="match status" value="1"/>
</dbReference>
<dbReference type="SMART" id="SM00415">
    <property type="entry name" value="HSF"/>
    <property type="match status" value="1"/>
</dbReference>
<dbReference type="PANTHER" id="PTHR10015:SF427">
    <property type="entry name" value="HEAT SHOCK FACTOR PROTEIN"/>
    <property type="match status" value="1"/>
</dbReference>
<dbReference type="Proteomes" id="UP000792063">
    <property type="component" value="Unassembled WGS sequence"/>
</dbReference>
<evidence type="ECO:0000313" key="8">
    <source>
        <dbReference type="EMBL" id="KAG2511577.1"/>
    </source>
</evidence>
<dbReference type="FunFam" id="1.10.10.10:FF:000286">
    <property type="entry name" value="Heat shock transcription factor"/>
    <property type="match status" value="1"/>
</dbReference>
<dbReference type="Proteomes" id="UP000285624">
    <property type="component" value="Unassembled WGS sequence"/>
</dbReference>
<feature type="compositionally biased region" description="Basic and acidic residues" evidence="5">
    <location>
        <begin position="114"/>
        <end position="130"/>
    </location>
</feature>
<dbReference type="EMBL" id="MAYM02000956">
    <property type="protein sequence ID" value="RLN31532.1"/>
    <property type="molecule type" value="Genomic_DNA"/>
</dbReference>
<dbReference type="GO" id="GO:0005634">
    <property type="term" value="C:nucleus"/>
    <property type="evidence" value="ECO:0007669"/>
    <property type="project" value="UniProtKB-SubCell"/>
</dbReference>
<dbReference type="GO" id="GO:0043565">
    <property type="term" value="F:sequence-specific DNA binding"/>
    <property type="evidence" value="ECO:0007669"/>
    <property type="project" value="InterPro"/>
</dbReference>
<accession>A0A3R7JB72</accession>
<dbReference type="STRING" id="325452.A0A3R7JB72"/>
<keyword evidence="3" id="KW-0539">Nucleus</keyword>
<organism evidence="9 12">
    <name type="scientific">Phytophthora kernoviae</name>
    <dbReference type="NCBI Taxonomy" id="325452"/>
    <lineage>
        <taxon>Eukaryota</taxon>
        <taxon>Sar</taxon>
        <taxon>Stramenopiles</taxon>
        <taxon>Oomycota</taxon>
        <taxon>Peronosporomycetes</taxon>
        <taxon>Peronosporales</taxon>
        <taxon>Peronosporaceae</taxon>
        <taxon>Phytophthora</taxon>
    </lineage>
</organism>
<protein>
    <recommendedName>
        <fullName evidence="6">HSF-type DNA-binding domain-containing protein</fullName>
    </recommendedName>
</protein>
<sequence>MLLEGGDAVHRFLRGQSGLRKILEVESNIILRWTPDGQAFEIHDMQRMTTTVLPKYFKHSKYTSFQRQLNYFNFRKWTKSKAVVCTFSNPNFVRDQPALTWRITRKKSLHGHQTKTEESSTMTKRGDKLTPKKTKKPTCQAPKSMVIKVPAGANSPSSFPSPTDPFTLTRDLNLCDVYGEVSEILFHEQTSEPLLDDQSLDWVDALYSSLEPMLDNNPAYPSFCDHAFKYAEL</sequence>
<name>A0A3R7JB72_9STRA</name>
<comment type="caution">
    <text evidence="9">The sequence shown here is derived from an EMBL/GenBank/DDBJ whole genome shotgun (WGS) entry which is preliminary data.</text>
</comment>
<comment type="subcellular location">
    <subcellularLocation>
        <location evidence="1">Nucleus</location>
    </subcellularLocation>
</comment>
<proteinExistence type="inferred from homology"/>
<evidence type="ECO:0000259" key="6">
    <source>
        <dbReference type="SMART" id="SM00415"/>
    </source>
</evidence>
<dbReference type="EMBL" id="MBDN02000557">
    <property type="protein sequence ID" value="RLN74437.1"/>
    <property type="molecule type" value="Genomic_DNA"/>
</dbReference>
<dbReference type="Proteomes" id="UP000285883">
    <property type="component" value="Unassembled WGS sequence"/>
</dbReference>
<reference evidence="7" key="1">
    <citation type="journal article" date="2015" name="Genom Data">
        <title>Genome sequences of six Phytophthora species associated with forests in New Zealand.</title>
        <authorList>
            <person name="Studholme D.J."/>
            <person name="McDougal R.L."/>
            <person name="Sambles C."/>
            <person name="Hansen E."/>
            <person name="Hardy G."/>
            <person name="Grant M."/>
            <person name="Ganley R.J."/>
            <person name="Williams N.M."/>
        </authorList>
    </citation>
    <scope>NUCLEOTIDE SEQUENCE</scope>
    <source>
        <strain evidence="7">NZFS 2646</strain>
        <strain evidence="8">NZFS 3630</strain>
    </source>
</reference>
<evidence type="ECO:0000313" key="10">
    <source>
        <dbReference type="EMBL" id="RLN74437.1"/>
    </source>
</evidence>
<reference evidence="11 12" key="2">
    <citation type="submission" date="2018-07" db="EMBL/GenBank/DDBJ databases">
        <title>Genome sequencing of oomycete isolates from Chile give support for New Zealand origin for Phytophthora kernoviae and make available the first Nothophytophthora sp. genome.</title>
        <authorList>
            <person name="Studholme D.J."/>
            <person name="Sanfuentes E."/>
            <person name="Panda P."/>
            <person name="Hill R."/>
            <person name="Sambles C."/>
            <person name="Grant M."/>
            <person name="Williams N.M."/>
            <person name="Mcdougal R.L."/>
        </authorList>
    </citation>
    <scope>NUCLEOTIDE SEQUENCE [LARGE SCALE GENOMIC DNA]</scope>
    <source>
        <strain evidence="9">Chile2</strain>
        <strain evidence="10">Chile4</strain>
    </source>
</reference>
<dbReference type="EMBL" id="JPWV03000638">
    <property type="protein sequence ID" value="KAG2507261.1"/>
    <property type="molecule type" value="Genomic_DNA"/>
</dbReference>
<gene>
    <name evidence="9" type="ORF">BBI17_008830</name>
    <name evidence="10" type="ORF">BBO99_00008944</name>
    <name evidence="7" type="ORF">JM16_009053</name>
    <name evidence="8" type="ORF">JM18_008679</name>
</gene>
<keyword evidence="11" id="KW-1185">Reference proteome</keyword>
<evidence type="ECO:0000256" key="3">
    <source>
        <dbReference type="ARBA" id="ARBA00023242"/>
    </source>
</evidence>
<dbReference type="Pfam" id="PF00447">
    <property type="entry name" value="HSF_DNA-bind"/>
    <property type="match status" value="1"/>
</dbReference>
<evidence type="ECO:0000313" key="11">
    <source>
        <dbReference type="Proteomes" id="UP000285624"/>
    </source>
</evidence>
<comment type="similarity">
    <text evidence="4">Belongs to the HSF family.</text>
</comment>
<dbReference type="GO" id="GO:0003700">
    <property type="term" value="F:DNA-binding transcription factor activity"/>
    <property type="evidence" value="ECO:0007669"/>
    <property type="project" value="InterPro"/>
</dbReference>
<dbReference type="Gene3D" id="1.10.10.10">
    <property type="entry name" value="Winged helix-like DNA-binding domain superfamily/Winged helix DNA-binding domain"/>
    <property type="match status" value="1"/>
</dbReference>
<dbReference type="InterPro" id="IPR000232">
    <property type="entry name" value="HSF_DNA-bd"/>
</dbReference>
<evidence type="ECO:0000256" key="1">
    <source>
        <dbReference type="ARBA" id="ARBA00004123"/>
    </source>
</evidence>
<evidence type="ECO:0000313" key="12">
    <source>
        <dbReference type="Proteomes" id="UP000285883"/>
    </source>
</evidence>
<feature type="domain" description="HSF-type DNA-binding" evidence="6">
    <location>
        <begin position="8"/>
        <end position="106"/>
    </location>
</feature>
<evidence type="ECO:0000256" key="4">
    <source>
        <dbReference type="RuleBase" id="RU004020"/>
    </source>
</evidence>
<dbReference type="PANTHER" id="PTHR10015">
    <property type="entry name" value="HEAT SHOCK TRANSCRIPTION FACTOR"/>
    <property type="match status" value="1"/>
</dbReference>
<evidence type="ECO:0000313" key="7">
    <source>
        <dbReference type="EMBL" id="KAG2507261.1"/>
    </source>
</evidence>
<evidence type="ECO:0000313" key="9">
    <source>
        <dbReference type="EMBL" id="RLN31532.1"/>
    </source>
</evidence>
<dbReference type="AlphaFoldDB" id="A0A3R7JB72"/>
<dbReference type="EMBL" id="JPWU03000536">
    <property type="protein sequence ID" value="KAG2511577.1"/>
    <property type="molecule type" value="Genomic_DNA"/>
</dbReference>
<dbReference type="Proteomes" id="UP000785171">
    <property type="component" value="Unassembled WGS sequence"/>
</dbReference>
<evidence type="ECO:0000256" key="5">
    <source>
        <dbReference type="SAM" id="MobiDB-lite"/>
    </source>
</evidence>
<keyword evidence="2" id="KW-0238">DNA-binding</keyword>
<dbReference type="InterPro" id="IPR036390">
    <property type="entry name" value="WH_DNA-bd_sf"/>
</dbReference>
<evidence type="ECO:0000256" key="2">
    <source>
        <dbReference type="ARBA" id="ARBA00023125"/>
    </source>
</evidence>
<feature type="region of interest" description="Disordered" evidence="5">
    <location>
        <begin position="107"/>
        <end position="140"/>
    </location>
</feature>